<feature type="compositionally biased region" description="Basic and acidic residues" evidence="2">
    <location>
        <begin position="1"/>
        <end position="11"/>
    </location>
</feature>
<gene>
    <name evidence="3" type="ORF">H3146_05895</name>
</gene>
<protein>
    <submittedName>
        <fullName evidence="3">Uncharacterized protein</fullName>
    </submittedName>
</protein>
<sequence>MPDQTTTEHTRPASTPTRTPERPARPRAGTETPGASTDRQAGAESRQRYTADTITDDALDALYDRLDGAEAERDRARRIAVALECETARLTDQLAAWRALLAEAGDWAPHGIARRIDAALDTTEGQ</sequence>
<reference evidence="4" key="1">
    <citation type="submission" date="2020-05" db="EMBL/GenBank/DDBJ databases">
        <title>Classification of alakaliphilic streptomycetes isolated from an alkaline soil next to Lonar Crater, India and a proposal for the recognition of Streptomyces alkaliterrae sp. nov.</title>
        <authorList>
            <person name="Golinska P."/>
        </authorList>
    </citation>
    <scope>NUCLEOTIDE SEQUENCE [LARGE SCALE GENOMIC DNA]</scope>
    <source>
        <strain evidence="4">OF3</strain>
    </source>
</reference>
<accession>A0A7W3WIF0</accession>
<organism evidence="3 4">
    <name type="scientific">Streptomyces alkaliterrae</name>
    <dbReference type="NCBI Taxonomy" id="2213162"/>
    <lineage>
        <taxon>Bacteria</taxon>
        <taxon>Bacillati</taxon>
        <taxon>Actinomycetota</taxon>
        <taxon>Actinomycetes</taxon>
        <taxon>Kitasatosporales</taxon>
        <taxon>Streptomycetaceae</taxon>
        <taxon>Streptomyces</taxon>
    </lineage>
</organism>
<feature type="coiled-coil region" evidence="1">
    <location>
        <begin position="59"/>
        <end position="86"/>
    </location>
</feature>
<feature type="region of interest" description="Disordered" evidence="2">
    <location>
        <begin position="1"/>
        <end position="48"/>
    </location>
</feature>
<dbReference type="EMBL" id="JABJWZ010000031">
    <property type="protein sequence ID" value="MBB1252899.1"/>
    <property type="molecule type" value="Genomic_DNA"/>
</dbReference>
<proteinExistence type="predicted"/>
<dbReference type="AlphaFoldDB" id="A0A7W3WIF0"/>
<comment type="caution">
    <text evidence="3">The sequence shown here is derived from an EMBL/GenBank/DDBJ whole genome shotgun (WGS) entry which is preliminary data.</text>
</comment>
<keyword evidence="1" id="KW-0175">Coiled coil</keyword>
<name>A0A7W3WIF0_9ACTN</name>
<dbReference type="Proteomes" id="UP000525686">
    <property type="component" value="Unassembled WGS sequence"/>
</dbReference>
<dbReference type="RefSeq" id="WP_181353692.1">
    <property type="nucleotide sequence ID" value="NZ_JABJWZ010000031.1"/>
</dbReference>
<evidence type="ECO:0000313" key="4">
    <source>
        <dbReference type="Proteomes" id="UP000525686"/>
    </source>
</evidence>
<evidence type="ECO:0000256" key="1">
    <source>
        <dbReference type="SAM" id="Coils"/>
    </source>
</evidence>
<evidence type="ECO:0000256" key="2">
    <source>
        <dbReference type="SAM" id="MobiDB-lite"/>
    </source>
</evidence>
<evidence type="ECO:0000313" key="3">
    <source>
        <dbReference type="EMBL" id="MBB1252899.1"/>
    </source>
</evidence>